<dbReference type="EMBL" id="CP141261">
    <property type="protein sequence ID" value="WRL63868.1"/>
    <property type="molecule type" value="Genomic_DNA"/>
</dbReference>
<keyword evidence="4" id="KW-1185">Reference proteome</keyword>
<feature type="domain" description="AAA+ ATPase" evidence="2">
    <location>
        <begin position="41"/>
        <end position="169"/>
    </location>
</feature>
<name>A0ABZ1AZ68_9ACTN</name>
<sequence>MSEARTLARIPVRATESPPTWAGSSRALARRVVDEHDGGDGATHVAVRGVGGTGKTALLAELARSYRAAGITVVDAQGAPEPGDVTHPLAVLVDDAQRLTLRTTGRLRALLQQPRVRLVLAYRPWPRPPALLDLVEAMAGDRHLVVLNHLDRDAVRDCAEHRFGPLAPELIDLVVHQTGGLPALVEPMLRALAATRPQRVGGAPAHRATGTPSALTQAPAPVTERVLADLAELDECTRWALHALAAGAPLDADVLADLVSVPSDEAVDLVQRAQATGAVLPSGKIVPVVRATLLSSTPADATRAVRRRLFVLSLDRGEEPIELARTLATDRVRDPRVAQLLVAHADAAVTGDPALAGELLSEAADAGAPPASLALRRALAAALAGDLDGALQWADATLRDSSAPDHQQAAGVTAAVLAQRGLLHNTAQLYRVAGPDRAGSAALALLALGARDEAETELAAAEEAARGWCPTSCPAASHSWPRESWSRSGRGRARRRQRRPRSPP</sequence>
<dbReference type="RefSeq" id="WP_324275198.1">
    <property type="nucleotide sequence ID" value="NZ_CP141261.1"/>
</dbReference>
<dbReference type="InterPro" id="IPR027417">
    <property type="entry name" value="P-loop_NTPase"/>
</dbReference>
<protein>
    <recommendedName>
        <fullName evidence="2">AAA+ ATPase domain-containing protein</fullName>
    </recommendedName>
</protein>
<dbReference type="SUPFAM" id="SSF52540">
    <property type="entry name" value="P-loop containing nucleoside triphosphate hydrolases"/>
    <property type="match status" value="1"/>
</dbReference>
<evidence type="ECO:0000259" key="2">
    <source>
        <dbReference type="SMART" id="SM00382"/>
    </source>
</evidence>
<organism evidence="3 4">
    <name type="scientific">Blastococcus brunescens</name>
    <dbReference type="NCBI Taxonomy" id="1564165"/>
    <lineage>
        <taxon>Bacteria</taxon>
        <taxon>Bacillati</taxon>
        <taxon>Actinomycetota</taxon>
        <taxon>Actinomycetes</taxon>
        <taxon>Geodermatophilales</taxon>
        <taxon>Geodermatophilaceae</taxon>
        <taxon>Blastococcus</taxon>
    </lineage>
</organism>
<dbReference type="SMART" id="SM00382">
    <property type="entry name" value="AAA"/>
    <property type="match status" value="1"/>
</dbReference>
<dbReference type="Proteomes" id="UP001324287">
    <property type="component" value="Chromosome"/>
</dbReference>
<dbReference type="InterPro" id="IPR003593">
    <property type="entry name" value="AAA+_ATPase"/>
</dbReference>
<feature type="compositionally biased region" description="Basic residues" evidence="1">
    <location>
        <begin position="489"/>
        <end position="504"/>
    </location>
</feature>
<evidence type="ECO:0000256" key="1">
    <source>
        <dbReference type="SAM" id="MobiDB-lite"/>
    </source>
</evidence>
<evidence type="ECO:0000313" key="4">
    <source>
        <dbReference type="Proteomes" id="UP001324287"/>
    </source>
</evidence>
<reference evidence="3 4" key="1">
    <citation type="submission" date="2023-12" db="EMBL/GenBank/DDBJ databases">
        <title>Blastococcus brunescens sp. nov., an actonobacterium isolated from sandstone collected in sahara desert.</title>
        <authorList>
            <person name="Gtari M."/>
            <person name="Ghodhbane F."/>
        </authorList>
    </citation>
    <scope>NUCLEOTIDE SEQUENCE [LARGE SCALE GENOMIC DNA]</scope>
    <source>
        <strain evidence="3 4">BMG 8361</strain>
    </source>
</reference>
<proteinExistence type="predicted"/>
<evidence type="ECO:0000313" key="3">
    <source>
        <dbReference type="EMBL" id="WRL63868.1"/>
    </source>
</evidence>
<gene>
    <name evidence="3" type="ORF">U6N30_30340</name>
</gene>
<accession>A0ABZ1AZ68</accession>
<feature type="region of interest" description="Disordered" evidence="1">
    <location>
        <begin position="469"/>
        <end position="504"/>
    </location>
</feature>